<organism evidence="2 3">
    <name type="scientific">Gongylonema pulchrum</name>
    <dbReference type="NCBI Taxonomy" id="637853"/>
    <lineage>
        <taxon>Eukaryota</taxon>
        <taxon>Metazoa</taxon>
        <taxon>Ecdysozoa</taxon>
        <taxon>Nematoda</taxon>
        <taxon>Chromadorea</taxon>
        <taxon>Rhabditida</taxon>
        <taxon>Spirurina</taxon>
        <taxon>Spiruromorpha</taxon>
        <taxon>Spiruroidea</taxon>
        <taxon>Gongylonematidae</taxon>
        <taxon>Gongylonema</taxon>
    </lineage>
</organism>
<dbReference type="Proteomes" id="UP000271098">
    <property type="component" value="Unassembled WGS sequence"/>
</dbReference>
<protein>
    <submittedName>
        <fullName evidence="2">Uncharacterized protein</fullName>
    </submittedName>
</protein>
<evidence type="ECO:0000256" key="1">
    <source>
        <dbReference type="SAM" id="MobiDB-lite"/>
    </source>
</evidence>
<feature type="region of interest" description="Disordered" evidence="1">
    <location>
        <begin position="63"/>
        <end position="84"/>
    </location>
</feature>
<feature type="region of interest" description="Disordered" evidence="1">
    <location>
        <begin position="1"/>
        <end position="41"/>
    </location>
</feature>
<evidence type="ECO:0000313" key="2">
    <source>
        <dbReference type="EMBL" id="VDK56426.1"/>
    </source>
</evidence>
<evidence type="ECO:0000313" key="3">
    <source>
        <dbReference type="Proteomes" id="UP000271098"/>
    </source>
</evidence>
<sequence length="84" mass="9269">MSGRNLWQMQNDKDSKFLIRNSGRDSAERQNQREAVSSSRIASALGCETSSSGASICRYHISDGEPDGSADLIPWTEDDDAKNF</sequence>
<feature type="compositionally biased region" description="Polar residues" evidence="1">
    <location>
        <begin position="1"/>
        <end position="10"/>
    </location>
</feature>
<name>A0A3P6R0V3_9BILA</name>
<dbReference type="EMBL" id="UYRT01016907">
    <property type="protein sequence ID" value="VDK56426.1"/>
    <property type="molecule type" value="Genomic_DNA"/>
</dbReference>
<accession>A0A3P6R0V3</accession>
<reference evidence="2 3" key="1">
    <citation type="submission" date="2018-11" db="EMBL/GenBank/DDBJ databases">
        <authorList>
            <consortium name="Pathogen Informatics"/>
        </authorList>
    </citation>
    <scope>NUCLEOTIDE SEQUENCE [LARGE SCALE GENOMIC DNA]</scope>
</reference>
<dbReference type="AlphaFoldDB" id="A0A3P6R0V3"/>
<keyword evidence="3" id="KW-1185">Reference proteome</keyword>
<gene>
    <name evidence="2" type="ORF">GPUH_LOCUS6883</name>
</gene>
<feature type="compositionally biased region" description="Basic and acidic residues" evidence="1">
    <location>
        <begin position="11"/>
        <end position="32"/>
    </location>
</feature>
<proteinExistence type="predicted"/>